<dbReference type="UniPathway" id="UPA00121">
    <property type="reaction ID" value="UER00345"/>
</dbReference>
<comment type="catalytic activity">
    <reaction evidence="8">
        <text>prephenate + H(+) = 3-phenylpyruvate + CO2 + H2O</text>
        <dbReference type="Rhea" id="RHEA:21648"/>
        <dbReference type="ChEBI" id="CHEBI:15377"/>
        <dbReference type="ChEBI" id="CHEBI:15378"/>
        <dbReference type="ChEBI" id="CHEBI:16526"/>
        <dbReference type="ChEBI" id="CHEBI:18005"/>
        <dbReference type="ChEBI" id="CHEBI:29934"/>
        <dbReference type="EC" id="4.2.1.51"/>
    </reaction>
</comment>
<evidence type="ECO:0000313" key="13">
    <source>
        <dbReference type="EMBL" id="RSX47960.1"/>
    </source>
</evidence>
<dbReference type="GO" id="GO:0005737">
    <property type="term" value="C:cytoplasm"/>
    <property type="evidence" value="ECO:0007669"/>
    <property type="project" value="TreeGrafter"/>
</dbReference>
<dbReference type="GO" id="GO:0009094">
    <property type="term" value="P:L-phenylalanine biosynthetic process"/>
    <property type="evidence" value="ECO:0007669"/>
    <property type="project" value="UniProtKB-UniPathway"/>
</dbReference>
<keyword evidence="5" id="KW-0057">Aromatic amino acid biosynthesis</keyword>
<keyword evidence="7" id="KW-0456">Lyase</keyword>
<dbReference type="PROSITE" id="PS51671">
    <property type="entry name" value="ACT"/>
    <property type="match status" value="1"/>
</dbReference>
<evidence type="ECO:0000256" key="8">
    <source>
        <dbReference type="ARBA" id="ARBA00047848"/>
    </source>
</evidence>
<feature type="site" description="Essential for prephenate dehydratase activity" evidence="9">
    <location>
        <position position="196"/>
    </location>
</feature>
<comment type="caution">
    <text evidence="13">The sequence shown here is derived from an EMBL/GenBank/DDBJ whole genome shotgun (WGS) entry which is preliminary data.</text>
</comment>
<reference evidence="13 14" key="1">
    <citation type="submission" date="2018-09" db="EMBL/GenBank/DDBJ databases">
        <title>Characterization of the phylogenetic diversity of five novel species belonging to the genus Bifidobacterium.</title>
        <authorList>
            <person name="Lugli G.A."/>
            <person name="Duranti S."/>
            <person name="Milani C."/>
        </authorList>
    </citation>
    <scope>NUCLEOTIDE SEQUENCE [LARGE SCALE GENOMIC DNA]</scope>
    <source>
        <strain evidence="13 14">2020B</strain>
    </source>
</reference>
<keyword evidence="4" id="KW-0028">Amino-acid biosynthesis</keyword>
<dbReference type="Gene3D" id="3.30.70.260">
    <property type="match status" value="1"/>
</dbReference>
<feature type="domain" description="ACT" evidence="12">
    <location>
        <begin position="226"/>
        <end position="304"/>
    </location>
</feature>
<evidence type="ECO:0000256" key="5">
    <source>
        <dbReference type="ARBA" id="ARBA00023141"/>
    </source>
</evidence>
<feature type="region of interest" description="Disordered" evidence="10">
    <location>
        <begin position="328"/>
        <end position="348"/>
    </location>
</feature>
<dbReference type="PROSITE" id="PS51171">
    <property type="entry name" value="PREPHENATE_DEHYDR_3"/>
    <property type="match status" value="1"/>
</dbReference>
<evidence type="ECO:0000256" key="4">
    <source>
        <dbReference type="ARBA" id="ARBA00022605"/>
    </source>
</evidence>
<evidence type="ECO:0000256" key="1">
    <source>
        <dbReference type="ARBA" id="ARBA00004741"/>
    </source>
</evidence>
<dbReference type="InterPro" id="IPR045865">
    <property type="entry name" value="ACT-like_dom_sf"/>
</dbReference>
<evidence type="ECO:0000256" key="6">
    <source>
        <dbReference type="ARBA" id="ARBA00023222"/>
    </source>
</evidence>
<evidence type="ECO:0000256" key="2">
    <source>
        <dbReference type="ARBA" id="ARBA00013147"/>
    </source>
</evidence>
<dbReference type="PIRSF" id="PIRSF001500">
    <property type="entry name" value="Chor_mut_pdt_Ppr"/>
    <property type="match status" value="1"/>
</dbReference>
<dbReference type="AlphaFoldDB" id="A0A430F6U9"/>
<organism evidence="13 14">
    <name type="scientific">Bifidobacterium castoris</name>
    <dbReference type="NCBI Taxonomy" id="2306972"/>
    <lineage>
        <taxon>Bacteria</taxon>
        <taxon>Bacillati</taxon>
        <taxon>Actinomycetota</taxon>
        <taxon>Actinomycetes</taxon>
        <taxon>Bifidobacteriales</taxon>
        <taxon>Bifidobacteriaceae</taxon>
        <taxon>Bifidobacterium</taxon>
    </lineage>
</organism>
<dbReference type="PANTHER" id="PTHR21022:SF19">
    <property type="entry name" value="PREPHENATE DEHYDRATASE-RELATED"/>
    <property type="match status" value="1"/>
</dbReference>
<dbReference type="SUPFAM" id="SSF55021">
    <property type="entry name" value="ACT-like"/>
    <property type="match status" value="1"/>
</dbReference>
<name>A0A430F6U9_9BIFI</name>
<dbReference type="CDD" id="cd13632">
    <property type="entry name" value="PBP2_Aa-PDT_like"/>
    <property type="match status" value="1"/>
</dbReference>
<dbReference type="Proteomes" id="UP000288052">
    <property type="component" value="Unassembled WGS sequence"/>
</dbReference>
<dbReference type="EC" id="4.2.1.51" evidence="2"/>
<keyword evidence="6" id="KW-0584">Phenylalanine biosynthesis</keyword>
<evidence type="ECO:0000313" key="14">
    <source>
        <dbReference type="Proteomes" id="UP000288052"/>
    </source>
</evidence>
<dbReference type="SUPFAM" id="SSF53850">
    <property type="entry name" value="Periplasmic binding protein-like II"/>
    <property type="match status" value="1"/>
</dbReference>
<dbReference type="EMBL" id="QXGI01000004">
    <property type="protein sequence ID" value="RSX47960.1"/>
    <property type="molecule type" value="Genomic_DNA"/>
</dbReference>
<protein>
    <recommendedName>
        <fullName evidence="3">Prephenate dehydratase</fullName>
        <ecNumber evidence="2">4.2.1.51</ecNumber>
    </recommendedName>
</protein>
<evidence type="ECO:0000256" key="10">
    <source>
        <dbReference type="SAM" id="MobiDB-lite"/>
    </source>
</evidence>
<comment type="pathway">
    <text evidence="1">Amino-acid biosynthesis; L-phenylalanine biosynthesis; phenylpyruvate from prephenate: step 1/1.</text>
</comment>
<proteinExistence type="predicted"/>
<evidence type="ECO:0000259" key="12">
    <source>
        <dbReference type="PROSITE" id="PS51671"/>
    </source>
</evidence>
<dbReference type="PANTHER" id="PTHR21022">
    <property type="entry name" value="PREPHENATE DEHYDRATASE P PROTEIN"/>
    <property type="match status" value="1"/>
</dbReference>
<dbReference type="Pfam" id="PF00800">
    <property type="entry name" value="PDT"/>
    <property type="match status" value="1"/>
</dbReference>
<evidence type="ECO:0000259" key="11">
    <source>
        <dbReference type="PROSITE" id="PS51171"/>
    </source>
</evidence>
<dbReference type="CDD" id="cd04905">
    <property type="entry name" value="ACT_CM-PDT"/>
    <property type="match status" value="1"/>
</dbReference>
<gene>
    <name evidence="13" type="ORF">D2E22_1247</name>
</gene>
<evidence type="ECO:0000256" key="9">
    <source>
        <dbReference type="PIRSR" id="PIRSR001500-2"/>
    </source>
</evidence>
<evidence type="ECO:0000256" key="7">
    <source>
        <dbReference type="ARBA" id="ARBA00023239"/>
    </source>
</evidence>
<dbReference type="InterPro" id="IPR002912">
    <property type="entry name" value="ACT_dom"/>
</dbReference>
<evidence type="ECO:0000256" key="3">
    <source>
        <dbReference type="ARBA" id="ARBA00021872"/>
    </source>
</evidence>
<keyword evidence="14" id="KW-1185">Reference proteome</keyword>
<feature type="domain" description="Prephenate dehydratase" evidence="11">
    <location>
        <begin position="6"/>
        <end position="203"/>
    </location>
</feature>
<dbReference type="InterPro" id="IPR008242">
    <property type="entry name" value="Chor_mutase/pphenate_deHydtase"/>
</dbReference>
<sequence length="348" mass="37636">MTGMRRLYYLGPEGTFTHQAALEASRLLAGTGAAGDIMLEPCADAASIVRAVGEGSGWGVVAWENNVEGYVVPNLDMLIDARDVAGFARVGVDVTFCAFVTQATHRQAMASRRDGESELDAVCRVCASAAAHPHGLAQCRRFTQAHRLREVPAASNAAACRDLADGRIAFGPEICGRLYGLRRVARHVEDFQGARTEFLVIARRADARAELESACARGVAEFESILTFIPLATGPGVLADALDAIRDAGLNMTSFISRPIKGHDGTYSFIATLDAAPWEPRFRALLAEIIEHGDWIKTLAVYPRRERPHPPVDEWMLPQGGVRCTMEANGASSASRSDGATMRKELLW</sequence>
<dbReference type="InterPro" id="IPR001086">
    <property type="entry name" value="Preph_deHydtase"/>
</dbReference>
<dbReference type="GO" id="GO:0004664">
    <property type="term" value="F:prephenate dehydratase activity"/>
    <property type="evidence" value="ECO:0007669"/>
    <property type="project" value="UniProtKB-EC"/>
</dbReference>
<accession>A0A430F6U9</accession>
<dbReference type="Gene3D" id="3.40.190.10">
    <property type="entry name" value="Periplasmic binding protein-like II"/>
    <property type="match status" value="2"/>
</dbReference>